<protein>
    <submittedName>
        <fullName evidence="4">FAD/NAD(P)-binding protein</fullName>
    </submittedName>
</protein>
<evidence type="ECO:0000259" key="3">
    <source>
        <dbReference type="Pfam" id="PF13454"/>
    </source>
</evidence>
<feature type="region of interest" description="Disordered" evidence="1">
    <location>
        <begin position="471"/>
        <end position="490"/>
    </location>
</feature>
<feature type="domain" description="FAD-dependent urate hydroxylase HpyO/Asp monooxygenase CreE-like FAD/NAD(P)-binding" evidence="3">
    <location>
        <begin position="16"/>
        <end position="168"/>
    </location>
</feature>
<evidence type="ECO:0000313" key="5">
    <source>
        <dbReference type="Proteomes" id="UP001172630"/>
    </source>
</evidence>
<keyword evidence="5" id="KW-1185">Reference proteome</keyword>
<dbReference type="SUPFAM" id="SSF51905">
    <property type="entry name" value="FAD/NAD(P)-binding domain"/>
    <property type="match status" value="1"/>
</dbReference>
<gene>
    <name evidence="4" type="ORF">PY650_27310</name>
</gene>
<name>A0ABT7KKV8_9HYPH</name>
<keyword evidence="2" id="KW-0472">Membrane</keyword>
<organism evidence="4 5">
    <name type="scientific">Rhizobium calliandrae</name>
    <dbReference type="NCBI Taxonomy" id="1312182"/>
    <lineage>
        <taxon>Bacteria</taxon>
        <taxon>Pseudomonadati</taxon>
        <taxon>Pseudomonadota</taxon>
        <taxon>Alphaproteobacteria</taxon>
        <taxon>Hyphomicrobiales</taxon>
        <taxon>Rhizobiaceae</taxon>
        <taxon>Rhizobium/Agrobacterium group</taxon>
        <taxon>Rhizobium</taxon>
    </lineage>
</organism>
<feature type="compositionally biased region" description="Basic and acidic residues" evidence="1">
    <location>
        <begin position="480"/>
        <end position="490"/>
    </location>
</feature>
<proteinExistence type="predicted"/>
<comment type="caution">
    <text evidence="4">The sequence shown here is derived from an EMBL/GenBank/DDBJ whole genome shotgun (WGS) entry which is preliminary data.</text>
</comment>
<evidence type="ECO:0000313" key="4">
    <source>
        <dbReference type="EMBL" id="MDL2409274.1"/>
    </source>
</evidence>
<feature type="transmembrane region" description="Helical" evidence="2">
    <location>
        <begin position="12"/>
        <end position="32"/>
    </location>
</feature>
<sequence length="490" mass="53120">MTTYSQDQSRDRPIIAIIGGGVSGTAVAFHLLQYQSLQPGQLFIFEPRASLGKGLAYDTQDPAHRINVPAAKMSLLPDDVEHFQRWLQEDDVLAGDQTAVAENGGLFPRRAVFGDYINTMVQPFVDSGAVTHIAERVEDVRRLDGRWVIAGEAGRRLEADILVIATSHPSPQPPQPLQNALAGHPRFVADPTRPDALDAIRADDNVLVVGNGLTSADVIASLALRGHKGPITAISRHGLRSRGHARLKQELFGDFVSHPSRRALDLLRRVRCAIREAEGEGWTWHAVIDQVRMQGGDLWRAMPVDERRRVVRHLRPFWDVHRFRVAPQVEAISEEAISAGRLEVLAASVASVEVKDGMIGCTLHLSRSGKSLDRKFDAVVVTTGPGHRGILNSQSWIGALADAGYLAIDATGLGLACNTASMALGADGKVAPSLFISGPLARGTFGELMGLPEVVEHAVFVAEQVASALTDHARRKHERPKLDSDMGAKP</sequence>
<dbReference type="Pfam" id="PF13454">
    <property type="entry name" value="NAD_binding_9"/>
    <property type="match status" value="1"/>
</dbReference>
<accession>A0ABT7KKV8</accession>
<reference evidence="4" key="1">
    <citation type="submission" date="2023-06" db="EMBL/GenBank/DDBJ databases">
        <title>Phylogenetic Diversity of Rhizobium strains.</title>
        <authorList>
            <person name="Moura F.T."/>
            <person name="Helene L.C.F."/>
            <person name="Hungria M."/>
        </authorList>
    </citation>
    <scope>NUCLEOTIDE SEQUENCE</scope>
    <source>
        <strain evidence="4">CCGE524</strain>
    </source>
</reference>
<keyword evidence="2" id="KW-0812">Transmembrane</keyword>
<dbReference type="Proteomes" id="UP001172630">
    <property type="component" value="Unassembled WGS sequence"/>
</dbReference>
<dbReference type="PANTHER" id="PTHR40254:SF1">
    <property type="entry name" value="BLR0577 PROTEIN"/>
    <property type="match status" value="1"/>
</dbReference>
<dbReference type="RefSeq" id="WP_285882724.1">
    <property type="nucleotide sequence ID" value="NZ_JARFYN010000047.1"/>
</dbReference>
<dbReference type="EMBL" id="JARFYN010000047">
    <property type="protein sequence ID" value="MDL2409274.1"/>
    <property type="molecule type" value="Genomic_DNA"/>
</dbReference>
<dbReference type="InterPro" id="IPR052189">
    <property type="entry name" value="L-asp_N-monooxygenase_NS-form"/>
</dbReference>
<dbReference type="PANTHER" id="PTHR40254">
    <property type="entry name" value="BLR0577 PROTEIN"/>
    <property type="match status" value="1"/>
</dbReference>
<evidence type="ECO:0000256" key="2">
    <source>
        <dbReference type="SAM" id="Phobius"/>
    </source>
</evidence>
<dbReference type="InterPro" id="IPR038732">
    <property type="entry name" value="HpyO/CreE_NAD-binding"/>
</dbReference>
<keyword evidence="2" id="KW-1133">Transmembrane helix</keyword>
<dbReference type="Gene3D" id="3.50.50.60">
    <property type="entry name" value="FAD/NAD(P)-binding domain"/>
    <property type="match status" value="1"/>
</dbReference>
<dbReference type="InterPro" id="IPR036188">
    <property type="entry name" value="FAD/NAD-bd_sf"/>
</dbReference>
<evidence type="ECO:0000256" key="1">
    <source>
        <dbReference type="SAM" id="MobiDB-lite"/>
    </source>
</evidence>